<feature type="transmembrane region" description="Helical" evidence="1">
    <location>
        <begin position="34"/>
        <end position="52"/>
    </location>
</feature>
<evidence type="ECO:0000313" key="3">
    <source>
        <dbReference type="Proteomes" id="UP001153365"/>
    </source>
</evidence>
<name>A0AAV0AK53_PHAPC</name>
<accession>A0AAV0AK53</accession>
<keyword evidence="1" id="KW-0812">Transmembrane</keyword>
<dbReference type="PANTHER" id="PTHR39218">
    <property type="entry name" value="OXIDOREDUCTASE 14 KDA SUBUNIT, PUTATIVE (AFU_ORTHOLOGUE AFUA_1G12110)-RELATED"/>
    <property type="match status" value="1"/>
</dbReference>
<organism evidence="2 3">
    <name type="scientific">Phakopsora pachyrhizi</name>
    <name type="common">Asian soybean rust disease fungus</name>
    <dbReference type="NCBI Taxonomy" id="170000"/>
    <lineage>
        <taxon>Eukaryota</taxon>
        <taxon>Fungi</taxon>
        <taxon>Dikarya</taxon>
        <taxon>Basidiomycota</taxon>
        <taxon>Pucciniomycotina</taxon>
        <taxon>Pucciniomycetes</taxon>
        <taxon>Pucciniales</taxon>
        <taxon>Phakopsoraceae</taxon>
        <taxon>Phakopsora</taxon>
    </lineage>
</organism>
<proteinExistence type="predicted"/>
<dbReference type="PANTHER" id="PTHR39218:SF1">
    <property type="entry name" value="OXIDOREDUCTASE 14 KDA SUBUNIT, PUTATIVE (AFU_ORTHOLOGUE AFUA_1G12110)-RELATED"/>
    <property type="match status" value="1"/>
</dbReference>
<feature type="transmembrane region" description="Helical" evidence="1">
    <location>
        <begin position="6"/>
        <end position="22"/>
    </location>
</feature>
<keyword evidence="3" id="KW-1185">Reference proteome</keyword>
<keyword evidence="1" id="KW-0472">Membrane</keyword>
<protein>
    <submittedName>
        <fullName evidence="2">Expressed protein</fullName>
    </submittedName>
</protein>
<evidence type="ECO:0000256" key="1">
    <source>
        <dbReference type="SAM" id="Phobius"/>
    </source>
</evidence>
<dbReference type="EMBL" id="CALTRL010000409">
    <property type="protein sequence ID" value="CAH7667974.1"/>
    <property type="molecule type" value="Genomic_DNA"/>
</dbReference>
<evidence type="ECO:0000313" key="2">
    <source>
        <dbReference type="EMBL" id="CAH7667974.1"/>
    </source>
</evidence>
<gene>
    <name evidence="2" type="ORF">PPACK8108_LOCUS2427</name>
</gene>
<dbReference type="AlphaFoldDB" id="A0AAV0AK53"/>
<sequence length="108" mass="12189">MVDVLVYTLTWAGIGLGVRFYQLGIMKRPLSQNLWGHGISTLLFGSLGYYFYNLKIHQHKQPNSLLSFSLSLSLSLSQISIIPFILVIIINYVHLSLSLSLSLSSYLR</sequence>
<dbReference type="Proteomes" id="UP001153365">
    <property type="component" value="Unassembled WGS sequence"/>
</dbReference>
<feature type="transmembrane region" description="Helical" evidence="1">
    <location>
        <begin position="72"/>
        <end position="93"/>
    </location>
</feature>
<reference evidence="2" key="1">
    <citation type="submission" date="2022-06" db="EMBL/GenBank/DDBJ databases">
        <authorList>
            <consortium name="SYNGENTA / RWTH Aachen University"/>
        </authorList>
    </citation>
    <scope>NUCLEOTIDE SEQUENCE</scope>
</reference>
<keyword evidence="1" id="KW-1133">Transmembrane helix</keyword>
<comment type="caution">
    <text evidence="2">The sequence shown here is derived from an EMBL/GenBank/DDBJ whole genome shotgun (WGS) entry which is preliminary data.</text>
</comment>